<evidence type="ECO:0000313" key="5">
    <source>
        <dbReference type="EMBL" id="OXG07857.1"/>
    </source>
</evidence>
<accession>A0A227PD78</accession>
<evidence type="ECO:0000313" key="6">
    <source>
        <dbReference type="Proteomes" id="UP000214684"/>
    </source>
</evidence>
<dbReference type="SUPFAM" id="SSF54373">
    <property type="entry name" value="FAD-linked reductases, C-terminal domain"/>
    <property type="match status" value="1"/>
</dbReference>
<feature type="transmembrane region" description="Helical" evidence="2">
    <location>
        <begin position="12"/>
        <end position="37"/>
    </location>
</feature>
<evidence type="ECO:0000259" key="4">
    <source>
        <dbReference type="Pfam" id="PF05199"/>
    </source>
</evidence>
<dbReference type="PIRSF" id="PIRSF000137">
    <property type="entry name" value="Alcohol_oxidase"/>
    <property type="match status" value="1"/>
</dbReference>
<proteinExistence type="inferred from homology"/>
<evidence type="ECO:0000259" key="3">
    <source>
        <dbReference type="Pfam" id="PF00732"/>
    </source>
</evidence>
<dbReference type="InterPro" id="IPR000172">
    <property type="entry name" value="GMC_OxRdtase_N"/>
</dbReference>
<name>A0A227PD78_9FLAO</name>
<evidence type="ECO:0008006" key="7">
    <source>
        <dbReference type="Google" id="ProtNLM"/>
    </source>
</evidence>
<dbReference type="Proteomes" id="UP000214684">
    <property type="component" value="Unassembled WGS sequence"/>
</dbReference>
<feature type="domain" description="Glucose-methanol-choline oxidoreductase N-terminal" evidence="3">
    <location>
        <begin position="87"/>
        <end position="354"/>
    </location>
</feature>
<dbReference type="SUPFAM" id="SSF51905">
    <property type="entry name" value="FAD/NAD(P)-binding domain"/>
    <property type="match status" value="1"/>
</dbReference>
<dbReference type="Gene3D" id="3.50.50.60">
    <property type="entry name" value="FAD/NAD(P)-binding domain"/>
    <property type="match status" value="1"/>
</dbReference>
<dbReference type="Gene3D" id="3.30.560.10">
    <property type="entry name" value="Glucose Oxidase, domain 3"/>
    <property type="match status" value="1"/>
</dbReference>
<keyword evidence="2" id="KW-0472">Membrane</keyword>
<dbReference type="PANTHER" id="PTHR11552:SF213">
    <property type="entry name" value="DEHYDROGENASE, PUTATIVE-RELATED"/>
    <property type="match status" value="1"/>
</dbReference>
<protein>
    <recommendedName>
        <fullName evidence="7">Glucose-methanol-choline oxidoreductase</fullName>
    </recommendedName>
</protein>
<keyword evidence="2" id="KW-1133">Transmembrane helix</keyword>
<keyword evidence="6" id="KW-1185">Reference proteome</keyword>
<evidence type="ECO:0000256" key="2">
    <source>
        <dbReference type="SAM" id="Phobius"/>
    </source>
</evidence>
<dbReference type="GO" id="GO:0050660">
    <property type="term" value="F:flavin adenine dinucleotide binding"/>
    <property type="evidence" value="ECO:0007669"/>
    <property type="project" value="InterPro"/>
</dbReference>
<dbReference type="Pfam" id="PF05199">
    <property type="entry name" value="GMC_oxred_C"/>
    <property type="match status" value="1"/>
</dbReference>
<dbReference type="InterPro" id="IPR012132">
    <property type="entry name" value="GMC_OxRdtase"/>
</dbReference>
<comment type="similarity">
    <text evidence="1">Belongs to the GMC oxidoreductase family.</text>
</comment>
<keyword evidence="2" id="KW-0812">Transmembrane</keyword>
<comment type="caution">
    <text evidence="5">The sequence shown here is derived from an EMBL/GenBank/DDBJ whole genome shotgun (WGS) entry which is preliminary data.</text>
</comment>
<reference evidence="5 6" key="1">
    <citation type="submission" date="2016-11" db="EMBL/GenBank/DDBJ databases">
        <title>Whole genomes of Flavobacteriaceae.</title>
        <authorList>
            <person name="Stine C."/>
            <person name="Li C."/>
            <person name="Tadesse D."/>
        </authorList>
    </citation>
    <scope>NUCLEOTIDE SEQUENCE [LARGE SCALE GENOMIC DNA]</scope>
    <source>
        <strain evidence="5 6">DSM 24704</strain>
    </source>
</reference>
<gene>
    <name evidence="5" type="ORF">B0A64_07610</name>
</gene>
<dbReference type="AlphaFoldDB" id="A0A227PD78"/>
<dbReference type="InterPro" id="IPR036188">
    <property type="entry name" value="FAD/NAD-bd_sf"/>
</dbReference>
<feature type="domain" description="Glucose-methanol-choline oxidoreductase C-terminal" evidence="4">
    <location>
        <begin position="456"/>
        <end position="585"/>
    </location>
</feature>
<dbReference type="Pfam" id="PF00732">
    <property type="entry name" value="GMC_oxred_N"/>
    <property type="match status" value="1"/>
</dbReference>
<dbReference type="OrthoDB" id="9785276at2"/>
<dbReference type="EMBL" id="MUGS01000008">
    <property type="protein sequence ID" value="OXG07857.1"/>
    <property type="molecule type" value="Genomic_DNA"/>
</dbReference>
<evidence type="ECO:0000256" key="1">
    <source>
        <dbReference type="ARBA" id="ARBA00010790"/>
    </source>
</evidence>
<sequence>MEKNKKSKFDYVIVGSGAGGGPLAANLALAGFTVMLLEAGGKEASVSYSVPSYAPLAADNEYYRWDFFVRHYKDQKQQEKDPKFVSSKDGILYPRSSTLGGCTAHNAMITTYPSNSDWEYIQQITGDDSWNPINMRRYFEKIENCRYLDSITAKETGHGTGGWLGVEKANISKAPKDWQLIKTLETCKEKGFNAEKIGPINENLDPNAIDVAKDDSSGYFTVPQSTYDMTRNGSREFVLNVQKQFPERLIIETHALASKILFDEKDDTKAIGIEYLQGAYLYAATPRYNEHCQLTEPETKRVYVNEEVILACGVFNTPQLLMLSGIGDKEQLEEFDIAIRINLPGVGNNLQDRYEISLINEMQSSFKVNEIAKYSDDPEDDPFLSQWLKHREGPYNSIGSPLMYMKKSFPEKINPDIILFARTVRFEGFFPNWFWTFRPIHNQFSWTVLKAHTNNRNGVVKLKSSNPRDTPYINFNSFSDNGEDLNDLTEGFKFARVLMQDSPFKIKEVLPGVEVQSDHDIKEFIKNQAWGHHASCSCPIGADDDKMAVLDSRFRVRGAKKLRVVDASVFPKIPGTFIVTPIYMVSEKASEVIIEDQKNRNK</sequence>
<dbReference type="PANTHER" id="PTHR11552">
    <property type="entry name" value="GLUCOSE-METHANOL-CHOLINE GMC OXIDOREDUCTASE"/>
    <property type="match status" value="1"/>
</dbReference>
<dbReference type="GO" id="GO:0016614">
    <property type="term" value="F:oxidoreductase activity, acting on CH-OH group of donors"/>
    <property type="evidence" value="ECO:0007669"/>
    <property type="project" value="InterPro"/>
</dbReference>
<dbReference type="InterPro" id="IPR007867">
    <property type="entry name" value="GMC_OxRtase_C"/>
</dbReference>
<organism evidence="5 6">
    <name type="scientific">Flavobacterium araucananum</name>
    <dbReference type="NCBI Taxonomy" id="946678"/>
    <lineage>
        <taxon>Bacteria</taxon>
        <taxon>Pseudomonadati</taxon>
        <taxon>Bacteroidota</taxon>
        <taxon>Flavobacteriia</taxon>
        <taxon>Flavobacteriales</taxon>
        <taxon>Flavobacteriaceae</taxon>
        <taxon>Flavobacterium</taxon>
    </lineage>
</organism>